<dbReference type="AlphaFoldDB" id="A0A2P6N6A6"/>
<dbReference type="EMBL" id="MDYQ01000183">
    <property type="protein sequence ID" value="PRP79467.1"/>
    <property type="molecule type" value="Genomic_DNA"/>
</dbReference>
<organism evidence="1 2">
    <name type="scientific">Planoprotostelium fungivorum</name>
    <dbReference type="NCBI Taxonomy" id="1890364"/>
    <lineage>
        <taxon>Eukaryota</taxon>
        <taxon>Amoebozoa</taxon>
        <taxon>Evosea</taxon>
        <taxon>Variosea</taxon>
        <taxon>Cavosteliida</taxon>
        <taxon>Cavosteliaceae</taxon>
        <taxon>Planoprotostelium</taxon>
    </lineage>
</organism>
<sequence length="68" mass="8128">MQLRTVEKEHISNQPMLLLNCRSNRKKRHLPSDAAFVRVLEPRMQHQLSLLSRIEHSRLITRPECIDR</sequence>
<evidence type="ECO:0000313" key="1">
    <source>
        <dbReference type="EMBL" id="PRP79467.1"/>
    </source>
</evidence>
<dbReference type="Proteomes" id="UP000241769">
    <property type="component" value="Unassembled WGS sequence"/>
</dbReference>
<gene>
    <name evidence="1" type="ORF">PROFUN_12593</name>
</gene>
<evidence type="ECO:0000313" key="2">
    <source>
        <dbReference type="Proteomes" id="UP000241769"/>
    </source>
</evidence>
<comment type="caution">
    <text evidence="1">The sequence shown here is derived from an EMBL/GenBank/DDBJ whole genome shotgun (WGS) entry which is preliminary data.</text>
</comment>
<reference evidence="1 2" key="1">
    <citation type="journal article" date="2018" name="Genome Biol. Evol.">
        <title>Multiple Roots of Fruiting Body Formation in Amoebozoa.</title>
        <authorList>
            <person name="Hillmann F."/>
            <person name="Forbes G."/>
            <person name="Novohradska S."/>
            <person name="Ferling I."/>
            <person name="Riege K."/>
            <person name="Groth M."/>
            <person name="Westermann M."/>
            <person name="Marz M."/>
            <person name="Spaller T."/>
            <person name="Winckler T."/>
            <person name="Schaap P."/>
            <person name="Glockner G."/>
        </authorList>
    </citation>
    <scope>NUCLEOTIDE SEQUENCE [LARGE SCALE GENOMIC DNA]</scope>
    <source>
        <strain evidence="1 2">Jena</strain>
    </source>
</reference>
<protein>
    <submittedName>
        <fullName evidence="1">Uncharacterized protein</fullName>
    </submittedName>
</protein>
<proteinExistence type="predicted"/>
<dbReference type="InParanoid" id="A0A2P6N6A6"/>
<name>A0A2P6N6A6_9EUKA</name>
<keyword evidence="2" id="KW-1185">Reference proteome</keyword>
<accession>A0A2P6N6A6</accession>